<evidence type="ECO:0000313" key="3">
    <source>
        <dbReference type="Proteomes" id="UP000603453"/>
    </source>
</evidence>
<evidence type="ECO:0000313" key="2">
    <source>
        <dbReference type="EMBL" id="KAG2201189.1"/>
    </source>
</evidence>
<organism evidence="2 3">
    <name type="scientific">Mucor saturninus</name>
    <dbReference type="NCBI Taxonomy" id="64648"/>
    <lineage>
        <taxon>Eukaryota</taxon>
        <taxon>Fungi</taxon>
        <taxon>Fungi incertae sedis</taxon>
        <taxon>Mucoromycota</taxon>
        <taxon>Mucoromycotina</taxon>
        <taxon>Mucoromycetes</taxon>
        <taxon>Mucorales</taxon>
        <taxon>Mucorineae</taxon>
        <taxon>Mucoraceae</taxon>
        <taxon>Mucor</taxon>
    </lineage>
</organism>
<comment type="caution">
    <text evidence="2">The sequence shown here is derived from an EMBL/GenBank/DDBJ whole genome shotgun (WGS) entry which is preliminary data.</text>
</comment>
<dbReference type="OrthoDB" id="2290295at2759"/>
<accession>A0A8H7V4K9</accession>
<protein>
    <submittedName>
        <fullName evidence="2">Uncharacterized protein</fullName>
    </submittedName>
</protein>
<name>A0A8H7V4K9_9FUNG</name>
<dbReference type="EMBL" id="JAEPRD010000074">
    <property type="protein sequence ID" value="KAG2201189.1"/>
    <property type="molecule type" value="Genomic_DNA"/>
</dbReference>
<dbReference type="Proteomes" id="UP000603453">
    <property type="component" value="Unassembled WGS sequence"/>
</dbReference>
<keyword evidence="1" id="KW-0175">Coiled coil</keyword>
<reference evidence="2" key="1">
    <citation type="submission" date="2020-12" db="EMBL/GenBank/DDBJ databases">
        <title>Metabolic potential, ecology and presence of endohyphal bacteria is reflected in genomic diversity of Mucoromycotina.</title>
        <authorList>
            <person name="Muszewska A."/>
            <person name="Okrasinska A."/>
            <person name="Steczkiewicz K."/>
            <person name="Drgas O."/>
            <person name="Orlowska M."/>
            <person name="Perlinska-Lenart U."/>
            <person name="Aleksandrzak-Piekarczyk T."/>
            <person name="Szatraj K."/>
            <person name="Zielenkiewicz U."/>
            <person name="Pilsyk S."/>
            <person name="Malc E."/>
            <person name="Mieczkowski P."/>
            <person name="Kruszewska J.S."/>
            <person name="Biernat P."/>
            <person name="Pawlowska J."/>
        </authorList>
    </citation>
    <scope>NUCLEOTIDE SEQUENCE</scope>
    <source>
        <strain evidence="2">WA0000017839</strain>
    </source>
</reference>
<proteinExistence type="predicted"/>
<sequence length="261" mass="29588">MANQVLRACGYSRFTVKVTPLTMPGLKTACLVGNLNKHTPPSYTSGTVDTPKKSYPQSSKLGIVDVEYKSKDDATDKAQILETENFLLLDNTRGLKNAWIRKNTGVFTEAHALLNEQLYNRIKTQKERKVNYNAQIQIIKTALSKARQELYQTRKFLNQLSTSSKRSVTTKGQTSTNRIKITRKNYLCHEKVKIIVLDGRLTLDDLTFSGTDNGIAKMTETSQFKVDRFKFHLDLQNRYSILSGSKDDSDIGLLDQSSFQY</sequence>
<keyword evidence="3" id="KW-1185">Reference proteome</keyword>
<gene>
    <name evidence="2" type="ORF">INT47_013000</name>
</gene>
<evidence type="ECO:0000256" key="1">
    <source>
        <dbReference type="SAM" id="Coils"/>
    </source>
</evidence>
<feature type="coiled-coil region" evidence="1">
    <location>
        <begin position="115"/>
        <end position="149"/>
    </location>
</feature>
<dbReference type="AlphaFoldDB" id="A0A8H7V4K9"/>